<keyword evidence="6 9" id="KW-0201">Cytochrome c-type biogenesis</keyword>
<evidence type="ECO:0000256" key="4">
    <source>
        <dbReference type="ARBA" id="ARBA00016463"/>
    </source>
</evidence>
<dbReference type="InterPro" id="IPR002541">
    <property type="entry name" value="Cyt_c_assembly"/>
</dbReference>
<comment type="function">
    <text evidence="1 9">Required for the export of heme to the periplasm for the biogenesis of c-type cytochromes.</text>
</comment>
<organism evidence="11 12">
    <name type="scientific">Bosea massiliensis</name>
    <dbReference type="NCBI Taxonomy" id="151419"/>
    <lineage>
        <taxon>Bacteria</taxon>
        <taxon>Pseudomonadati</taxon>
        <taxon>Pseudomonadota</taxon>
        <taxon>Alphaproteobacteria</taxon>
        <taxon>Hyphomicrobiales</taxon>
        <taxon>Boseaceae</taxon>
        <taxon>Bosea</taxon>
    </lineage>
</organism>
<evidence type="ECO:0000256" key="2">
    <source>
        <dbReference type="ARBA" id="ARBA00004141"/>
    </source>
</evidence>
<keyword evidence="7 9" id="KW-1133">Transmembrane helix</keyword>
<dbReference type="EMBL" id="JBHSLU010000015">
    <property type="protein sequence ID" value="MFC5505228.1"/>
    <property type="molecule type" value="Genomic_DNA"/>
</dbReference>
<feature type="domain" description="Cytochrome c assembly protein" evidence="10">
    <location>
        <begin position="5"/>
        <end position="183"/>
    </location>
</feature>
<evidence type="ECO:0000313" key="11">
    <source>
        <dbReference type="EMBL" id="MFC5505228.1"/>
    </source>
</evidence>
<feature type="transmembrane region" description="Helical" evidence="9">
    <location>
        <begin position="157"/>
        <end position="176"/>
    </location>
</feature>
<evidence type="ECO:0000256" key="3">
    <source>
        <dbReference type="ARBA" id="ARBA00005840"/>
    </source>
</evidence>
<evidence type="ECO:0000256" key="9">
    <source>
        <dbReference type="RuleBase" id="RU364092"/>
    </source>
</evidence>
<dbReference type="Proteomes" id="UP001596060">
    <property type="component" value="Unassembled WGS sequence"/>
</dbReference>
<evidence type="ECO:0000256" key="7">
    <source>
        <dbReference type="ARBA" id="ARBA00022989"/>
    </source>
</evidence>
<keyword evidence="9" id="KW-1003">Cell membrane</keyword>
<feature type="transmembrane region" description="Helical" evidence="9">
    <location>
        <begin position="62"/>
        <end position="83"/>
    </location>
</feature>
<comment type="similarity">
    <text evidence="3 9">Belongs to the CcmC/CycZ/HelC family.</text>
</comment>
<evidence type="ECO:0000256" key="5">
    <source>
        <dbReference type="ARBA" id="ARBA00022692"/>
    </source>
</evidence>
<feature type="transmembrane region" description="Helical" evidence="9">
    <location>
        <begin position="20"/>
        <end position="42"/>
    </location>
</feature>
<keyword evidence="9" id="KW-0997">Cell inner membrane</keyword>
<evidence type="ECO:0000313" key="12">
    <source>
        <dbReference type="Proteomes" id="UP001596060"/>
    </source>
</evidence>
<keyword evidence="8 9" id="KW-0472">Membrane</keyword>
<evidence type="ECO:0000259" key="10">
    <source>
        <dbReference type="Pfam" id="PF01578"/>
    </source>
</evidence>
<keyword evidence="5 9" id="KW-0812">Transmembrane</keyword>
<dbReference type="InterPro" id="IPR003557">
    <property type="entry name" value="Cyt_c_biogenesis_CcmC"/>
</dbReference>
<dbReference type="RefSeq" id="WP_066734208.1">
    <property type="nucleotide sequence ID" value="NZ_JBHSLU010000015.1"/>
</dbReference>
<feature type="transmembrane region" description="Helical" evidence="9">
    <location>
        <begin position="95"/>
        <end position="114"/>
    </location>
</feature>
<comment type="subcellular location">
    <subcellularLocation>
        <location evidence="9">Cell inner membrane</location>
    </subcellularLocation>
    <subcellularLocation>
        <location evidence="2">Membrane</location>
        <topology evidence="2">Multi-pass membrane protein</topology>
    </subcellularLocation>
</comment>
<evidence type="ECO:0000256" key="1">
    <source>
        <dbReference type="ARBA" id="ARBA00002442"/>
    </source>
</evidence>
<name>A0ABW0NZH1_9HYPH</name>
<dbReference type="PANTHER" id="PTHR30071:SF1">
    <property type="entry name" value="CYTOCHROME B_B6 PROTEIN-RELATED"/>
    <property type="match status" value="1"/>
</dbReference>
<dbReference type="InterPro" id="IPR045062">
    <property type="entry name" value="Cyt_c_biogenesis_CcsA/CcmC"/>
</dbReference>
<proteinExistence type="inferred from homology"/>
<protein>
    <recommendedName>
        <fullName evidence="4 9">Heme exporter protein C</fullName>
    </recommendedName>
    <alternativeName>
        <fullName evidence="9">Cytochrome c-type biogenesis protein</fullName>
    </alternativeName>
</protein>
<feature type="transmembrane region" description="Helical" evidence="9">
    <location>
        <begin position="126"/>
        <end position="145"/>
    </location>
</feature>
<keyword evidence="9" id="KW-0813">Transport</keyword>
<gene>
    <name evidence="9" type="primary">ccmC</name>
    <name evidence="11" type="ORF">ACFPN9_08150</name>
</gene>
<dbReference type="PANTHER" id="PTHR30071">
    <property type="entry name" value="HEME EXPORTER PROTEIN C"/>
    <property type="match status" value="1"/>
</dbReference>
<sequence length="253" mass="28055">MAGLIDLANPTRFMRLSAILLPWFAGVAALLLGVGFYLAWFVAPPDYQQGETIRIMFVHVPAAWLAMMFYSMMTLSALGTLVWRHPLADVAQKAAAPIGAAFALICLLTGAFWGKPMWGTYWVWDARLTSMLVLLLIYLGIMALWRTLDEPSQAGRAVAILTLVGFVNVPIIKFSVDWWNTLHQPASVLRLDGPTIHASMLWPLLILALGFTLMALALHLVAMRAEIMRRRVRTLTILEAERLDRLAADGSPA</sequence>
<comment type="caution">
    <text evidence="11">The sequence shown here is derived from an EMBL/GenBank/DDBJ whole genome shotgun (WGS) entry which is preliminary data.</text>
</comment>
<dbReference type="PRINTS" id="PR01386">
    <property type="entry name" value="CCMCBIOGNSIS"/>
</dbReference>
<evidence type="ECO:0000256" key="6">
    <source>
        <dbReference type="ARBA" id="ARBA00022748"/>
    </source>
</evidence>
<accession>A0ABW0NZH1</accession>
<keyword evidence="12" id="KW-1185">Reference proteome</keyword>
<dbReference type="Pfam" id="PF01578">
    <property type="entry name" value="Cytochrom_C_asm"/>
    <property type="match status" value="1"/>
</dbReference>
<evidence type="ECO:0000256" key="8">
    <source>
        <dbReference type="ARBA" id="ARBA00023136"/>
    </source>
</evidence>
<feature type="transmembrane region" description="Helical" evidence="9">
    <location>
        <begin position="196"/>
        <end position="221"/>
    </location>
</feature>
<reference evidence="12" key="1">
    <citation type="journal article" date="2019" name="Int. J. Syst. Evol. Microbiol.">
        <title>The Global Catalogue of Microorganisms (GCM) 10K type strain sequencing project: providing services to taxonomists for standard genome sequencing and annotation.</title>
        <authorList>
            <consortium name="The Broad Institute Genomics Platform"/>
            <consortium name="The Broad Institute Genome Sequencing Center for Infectious Disease"/>
            <person name="Wu L."/>
            <person name="Ma J."/>
        </authorList>
    </citation>
    <scope>NUCLEOTIDE SEQUENCE [LARGE SCALE GENOMIC DNA]</scope>
    <source>
        <strain evidence="12">CCUG 43117</strain>
    </source>
</reference>
<dbReference type="NCBIfam" id="TIGR01191">
    <property type="entry name" value="ccmC"/>
    <property type="match status" value="1"/>
</dbReference>